<keyword evidence="1" id="KW-1188">Viral release from host cell</keyword>
<dbReference type="Pfam" id="PF04586">
    <property type="entry name" value="Peptidase_S78"/>
    <property type="match status" value="1"/>
</dbReference>
<organism evidence="6 7">
    <name type="scientific">Pseudonocardia hispaniensis</name>
    <dbReference type="NCBI Taxonomy" id="904933"/>
    <lineage>
        <taxon>Bacteria</taxon>
        <taxon>Bacillati</taxon>
        <taxon>Actinomycetota</taxon>
        <taxon>Actinomycetes</taxon>
        <taxon>Pseudonocardiales</taxon>
        <taxon>Pseudonocardiaceae</taxon>
        <taxon>Pseudonocardia</taxon>
    </lineage>
</organism>
<protein>
    <submittedName>
        <fullName evidence="6">HK97 family phage prohead protease</fullName>
    </submittedName>
</protein>
<feature type="compositionally biased region" description="Basic and acidic residues" evidence="4">
    <location>
        <begin position="249"/>
        <end position="264"/>
    </location>
</feature>
<dbReference type="GO" id="GO:0008233">
    <property type="term" value="F:peptidase activity"/>
    <property type="evidence" value="ECO:0007669"/>
    <property type="project" value="UniProtKB-KW"/>
</dbReference>
<accession>A0ABW1J7X1</accession>
<evidence type="ECO:0000259" key="5">
    <source>
        <dbReference type="Pfam" id="PF04586"/>
    </source>
</evidence>
<feature type="domain" description="Prohead serine protease" evidence="5">
    <location>
        <begin position="18"/>
        <end position="185"/>
    </location>
</feature>
<dbReference type="RefSeq" id="WP_379587821.1">
    <property type="nucleotide sequence ID" value="NZ_JBHSQW010000044.1"/>
</dbReference>
<evidence type="ECO:0000313" key="6">
    <source>
        <dbReference type="EMBL" id="MFC5996944.1"/>
    </source>
</evidence>
<evidence type="ECO:0000256" key="2">
    <source>
        <dbReference type="ARBA" id="ARBA00022670"/>
    </source>
</evidence>
<dbReference type="Proteomes" id="UP001596302">
    <property type="component" value="Unassembled WGS sequence"/>
</dbReference>
<feature type="region of interest" description="Disordered" evidence="4">
    <location>
        <begin position="220"/>
        <end position="264"/>
    </location>
</feature>
<name>A0ABW1J7X1_9PSEU</name>
<dbReference type="NCBIfam" id="TIGR01543">
    <property type="entry name" value="proheadase_HK97"/>
    <property type="match status" value="1"/>
</dbReference>
<keyword evidence="2 6" id="KW-0645">Protease</keyword>
<evidence type="ECO:0000313" key="7">
    <source>
        <dbReference type="Proteomes" id="UP001596302"/>
    </source>
</evidence>
<gene>
    <name evidence="6" type="ORF">ACFQE5_22290</name>
</gene>
<sequence length="264" mass="29737">METLRDMDLVRAVPRTVDLRADDSDPGDGSLGLMSGHFSVFDTWYEIDSWFEGRFLERTAPGAFRKTLAEGRDTVKVLFNHGTDFHIGDKVLGRARDVREDEVGAYYEVPLLDTSYNRDLLPGLRAGAYGSSFMFRVVRDEWNDEPGRSDYNPDGLPERTIKEVRVFEFGPVTFPANPDATAGVRSMTDQFYERMRARNPDKFEELRSRVLTLRTPEVDAARVTGTSTDGAAESTDAPAASHPSGLTPSERRTRLYPFLKEDQP</sequence>
<evidence type="ECO:0000256" key="3">
    <source>
        <dbReference type="ARBA" id="ARBA00022801"/>
    </source>
</evidence>
<keyword evidence="7" id="KW-1185">Reference proteome</keyword>
<dbReference type="EMBL" id="JBHSQW010000044">
    <property type="protein sequence ID" value="MFC5996944.1"/>
    <property type="molecule type" value="Genomic_DNA"/>
</dbReference>
<evidence type="ECO:0000256" key="1">
    <source>
        <dbReference type="ARBA" id="ARBA00022612"/>
    </source>
</evidence>
<dbReference type="InterPro" id="IPR006433">
    <property type="entry name" value="Prohead_protease"/>
</dbReference>
<proteinExistence type="predicted"/>
<keyword evidence="3" id="KW-0378">Hydrolase</keyword>
<comment type="caution">
    <text evidence="6">The sequence shown here is derived from an EMBL/GenBank/DDBJ whole genome shotgun (WGS) entry which is preliminary data.</text>
</comment>
<dbReference type="InterPro" id="IPR054613">
    <property type="entry name" value="Peptidase_S78_dom"/>
</dbReference>
<evidence type="ECO:0000256" key="4">
    <source>
        <dbReference type="SAM" id="MobiDB-lite"/>
    </source>
</evidence>
<dbReference type="GO" id="GO:0006508">
    <property type="term" value="P:proteolysis"/>
    <property type="evidence" value="ECO:0007669"/>
    <property type="project" value="UniProtKB-KW"/>
</dbReference>
<reference evidence="7" key="1">
    <citation type="journal article" date="2019" name="Int. J. Syst. Evol. Microbiol.">
        <title>The Global Catalogue of Microorganisms (GCM) 10K type strain sequencing project: providing services to taxonomists for standard genome sequencing and annotation.</title>
        <authorList>
            <consortium name="The Broad Institute Genomics Platform"/>
            <consortium name="The Broad Institute Genome Sequencing Center for Infectious Disease"/>
            <person name="Wu L."/>
            <person name="Ma J."/>
        </authorList>
    </citation>
    <scope>NUCLEOTIDE SEQUENCE [LARGE SCALE GENOMIC DNA]</scope>
    <source>
        <strain evidence="7">CCM 8391</strain>
    </source>
</reference>